<sequence length="202" mass="21256">MLAIRKACRQRFPKARYRLQVPISAPISATLATLLAITACATAPTGNADPTTQQSPFPTGKSGATIHVTEYSTATADVTLNNATWVSSGCISGGGGGCNVIELTIVGKSDTPFSYSERSITAASTPWRQDPYRDIQGGSSMVDYQTIGKTPPLRSGTVANGQTAHGFIAYDSNVKQGDFYIEFNDPNAPAAPTPLAGWKAHT</sequence>
<proteinExistence type="predicted"/>
<keyword evidence="1" id="KW-0732">Signal</keyword>
<feature type="signal peptide" evidence="1">
    <location>
        <begin position="1"/>
        <end position="48"/>
    </location>
</feature>
<name>A0ABY3UMH3_MYCLN</name>
<evidence type="ECO:0000313" key="2">
    <source>
        <dbReference type="EMBL" id="ULP40807.1"/>
    </source>
</evidence>
<gene>
    <name evidence="2" type="ORF">MJO58_17940</name>
</gene>
<protein>
    <submittedName>
        <fullName evidence="2">Uncharacterized protein</fullName>
    </submittedName>
</protein>
<evidence type="ECO:0000313" key="3">
    <source>
        <dbReference type="Proteomes" id="UP001055171"/>
    </source>
</evidence>
<keyword evidence="3" id="KW-1185">Reference proteome</keyword>
<feature type="chain" id="PRO_5045345997" evidence="1">
    <location>
        <begin position="49"/>
        <end position="202"/>
    </location>
</feature>
<accession>A0ABY3UMH3</accession>
<dbReference type="Proteomes" id="UP001055171">
    <property type="component" value="Chromosome"/>
</dbReference>
<reference evidence="2" key="1">
    <citation type="submission" date="2022-08" db="EMBL/GenBank/DDBJ databases">
        <title>Complete genome sequence of 14 non-tuberculosis mycobacteria type-strains.</title>
        <authorList>
            <person name="Igarashi Y."/>
            <person name="Osugi A."/>
            <person name="Mitarai S."/>
        </authorList>
    </citation>
    <scope>NUCLEOTIDE SEQUENCE</scope>
    <source>
        <strain evidence="2">ATCC 51985</strain>
    </source>
</reference>
<dbReference type="EMBL" id="CP092423">
    <property type="protein sequence ID" value="ULP40807.1"/>
    <property type="molecule type" value="Genomic_DNA"/>
</dbReference>
<organism evidence="2 3">
    <name type="scientific">Mycobacterium lentiflavum</name>
    <dbReference type="NCBI Taxonomy" id="141349"/>
    <lineage>
        <taxon>Bacteria</taxon>
        <taxon>Bacillati</taxon>
        <taxon>Actinomycetota</taxon>
        <taxon>Actinomycetes</taxon>
        <taxon>Mycobacteriales</taxon>
        <taxon>Mycobacteriaceae</taxon>
        <taxon>Mycobacterium</taxon>
        <taxon>Mycobacterium simiae complex</taxon>
    </lineage>
</organism>
<evidence type="ECO:0000256" key="1">
    <source>
        <dbReference type="SAM" id="SignalP"/>
    </source>
</evidence>